<proteinExistence type="predicted"/>
<protein>
    <submittedName>
        <fullName evidence="2">Uncharacterized protein</fullName>
    </submittedName>
</protein>
<accession>A0ABD2Q6E2</accession>
<reference evidence="2 3" key="1">
    <citation type="submission" date="2024-11" db="EMBL/GenBank/DDBJ databases">
        <title>Adaptive evolution of stress response genes in parasites aligns with host niche diversity.</title>
        <authorList>
            <person name="Hahn C."/>
            <person name="Resl P."/>
        </authorList>
    </citation>
    <scope>NUCLEOTIDE SEQUENCE [LARGE SCALE GENOMIC DNA]</scope>
    <source>
        <strain evidence="2">EGGRZ-B1_66</strain>
        <tissue evidence="2">Body</tissue>
    </source>
</reference>
<name>A0ABD2Q6E2_9PLAT</name>
<gene>
    <name evidence="2" type="ORF">Ciccas_006402</name>
</gene>
<evidence type="ECO:0000313" key="2">
    <source>
        <dbReference type="EMBL" id="KAL3314968.1"/>
    </source>
</evidence>
<comment type="caution">
    <text evidence="2">The sequence shown here is derived from an EMBL/GenBank/DDBJ whole genome shotgun (WGS) entry which is preliminary data.</text>
</comment>
<evidence type="ECO:0000256" key="1">
    <source>
        <dbReference type="SAM" id="Coils"/>
    </source>
</evidence>
<dbReference type="AlphaFoldDB" id="A0ABD2Q6E2"/>
<dbReference type="Proteomes" id="UP001626550">
    <property type="component" value="Unassembled WGS sequence"/>
</dbReference>
<feature type="coiled-coil region" evidence="1">
    <location>
        <begin position="193"/>
        <end position="227"/>
    </location>
</feature>
<keyword evidence="1" id="KW-0175">Coiled coil</keyword>
<keyword evidence="3" id="KW-1185">Reference proteome</keyword>
<evidence type="ECO:0000313" key="3">
    <source>
        <dbReference type="Proteomes" id="UP001626550"/>
    </source>
</evidence>
<sequence length="234" mass="26905">MDPNEKPAKVRIAGTLAAHLISLPPFDEGFIFGYQADEDTSVFTSIKSATLSPSFIGEHSTIPETDDSHLIGWYKCSKSRKQDNIPIDRSITDVAITHALQKKLKRALNFMIKINRISSQVFESYSSDKYSLSSSLKIMQIPMDTYEPFKDVCFRIENLKTFESLSLGERRSYRLYEPILSRQLNIKDVLSDIERDTSDIIELCREAERLKKQIRDAENKILPIESTDFRSYHI</sequence>
<dbReference type="EMBL" id="JBJKFK010000860">
    <property type="protein sequence ID" value="KAL3314968.1"/>
    <property type="molecule type" value="Genomic_DNA"/>
</dbReference>
<organism evidence="2 3">
    <name type="scientific">Cichlidogyrus casuarinus</name>
    <dbReference type="NCBI Taxonomy" id="1844966"/>
    <lineage>
        <taxon>Eukaryota</taxon>
        <taxon>Metazoa</taxon>
        <taxon>Spiralia</taxon>
        <taxon>Lophotrochozoa</taxon>
        <taxon>Platyhelminthes</taxon>
        <taxon>Monogenea</taxon>
        <taxon>Monopisthocotylea</taxon>
        <taxon>Dactylogyridea</taxon>
        <taxon>Ancyrocephalidae</taxon>
        <taxon>Cichlidogyrus</taxon>
    </lineage>
</organism>